<feature type="non-terminal residue" evidence="2">
    <location>
        <position position="1"/>
    </location>
</feature>
<feature type="compositionally biased region" description="Basic and acidic residues" evidence="1">
    <location>
        <begin position="119"/>
        <end position="132"/>
    </location>
</feature>
<feature type="region of interest" description="Disordered" evidence="1">
    <location>
        <begin position="117"/>
        <end position="142"/>
    </location>
</feature>
<accession>A0AAV2I665</accession>
<dbReference type="EMBL" id="CAXITT010000376">
    <property type="protein sequence ID" value="CAL1540307.1"/>
    <property type="molecule type" value="Genomic_DNA"/>
</dbReference>
<name>A0AAV2I665_LYMST</name>
<feature type="region of interest" description="Disordered" evidence="1">
    <location>
        <begin position="30"/>
        <end position="58"/>
    </location>
</feature>
<sequence length="142" mass="16110">KPQSDLSTTSLGSIIVSNIVDSLMDVQNVNTRQKSRRSRQRHVTAKRSSEFGGSMLKSQMKRISRASDKDVAHYNHPIYLPYDYLRSIAKVQKCGLHDFSTNKNPTEQKETPLAYGIETSRKPNRIDQKETQKTSLTKNCPA</sequence>
<comment type="caution">
    <text evidence="2">The sequence shown here is derived from an EMBL/GenBank/DDBJ whole genome shotgun (WGS) entry which is preliminary data.</text>
</comment>
<organism evidence="2 3">
    <name type="scientific">Lymnaea stagnalis</name>
    <name type="common">Great pond snail</name>
    <name type="synonym">Helix stagnalis</name>
    <dbReference type="NCBI Taxonomy" id="6523"/>
    <lineage>
        <taxon>Eukaryota</taxon>
        <taxon>Metazoa</taxon>
        <taxon>Spiralia</taxon>
        <taxon>Lophotrochozoa</taxon>
        <taxon>Mollusca</taxon>
        <taxon>Gastropoda</taxon>
        <taxon>Heterobranchia</taxon>
        <taxon>Euthyneura</taxon>
        <taxon>Panpulmonata</taxon>
        <taxon>Hygrophila</taxon>
        <taxon>Lymnaeoidea</taxon>
        <taxon>Lymnaeidae</taxon>
        <taxon>Lymnaea</taxon>
    </lineage>
</organism>
<evidence type="ECO:0000313" key="3">
    <source>
        <dbReference type="Proteomes" id="UP001497497"/>
    </source>
</evidence>
<feature type="non-terminal residue" evidence="2">
    <location>
        <position position="142"/>
    </location>
</feature>
<proteinExistence type="predicted"/>
<keyword evidence="3" id="KW-1185">Reference proteome</keyword>
<evidence type="ECO:0000313" key="2">
    <source>
        <dbReference type="EMBL" id="CAL1540307.1"/>
    </source>
</evidence>
<gene>
    <name evidence="2" type="ORF">GSLYS_00013956001</name>
</gene>
<reference evidence="2 3" key="1">
    <citation type="submission" date="2024-04" db="EMBL/GenBank/DDBJ databases">
        <authorList>
            <consortium name="Genoscope - CEA"/>
            <person name="William W."/>
        </authorList>
    </citation>
    <scope>NUCLEOTIDE SEQUENCE [LARGE SCALE GENOMIC DNA]</scope>
</reference>
<feature type="compositionally biased region" description="Basic residues" evidence="1">
    <location>
        <begin position="33"/>
        <end position="45"/>
    </location>
</feature>
<evidence type="ECO:0000256" key="1">
    <source>
        <dbReference type="SAM" id="MobiDB-lite"/>
    </source>
</evidence>
<dbReference type="Proteomes" id="UP001497497">
    <property type="component" value="Unassembled WGS sequence"/>
</dbReference>
<feature type="compositionally biased region" description="Polar residues" evidence="1">
    <location>
        <begin position="133"/>
        <end position="142"/>
    </location>
</feature>
<dbReference type="AlphaFoldDB" id="A0AAV2I665"/>
<protein>
    <submittedName>
        <fullName evidence="2">Uncharacterized protein</fullName>
    </submittedName>
</protein>